<dbReference type="EMBL" id="KN833006">
    <property type="protein sequence ID" value="KIM79941.1"/>
    <property type="molecule type" value="Genomic_DNA"/>
</dbReference>
<organism evidence="2 3">
    <name type="scientific">Piloderma croceum (strain F 1598)</name>
    <dbReference type="NCBI Taxonomy" id="765440"/>
    <lineage>
        <taxon>Eukaryota</taxon>
        <taxon>Fungi</taxon>
        <taxon>Dikarya</taxon>
        <taxon>Basidiomycota</taxon>
        <taxon>Agaricomycotina</taxon>
        <taxon>Agaricomycetes</taxon>
        <taxon>Agaricomycetidae</taxon>
        <taxon>Atheliales</taxon>
        <taxon>Atheliaceae</taxon>
        <taxon>Piloderma</taxon>
    </lineage>
</organism>
<gene>
    <name evidence="2" type="ORF">PILCRDRAFT_541204</name>
</gene>
<reference evidence="2 3" key="1">
    <citation type="submission" date="2014-04" db="EMBL/GenBank/DDBJ databases">
        <authorList>
            <consortium name="DOE Joint Genome Institute"/>
            <person name="Kuo A."/>
            <person name="Tarkka M."/>
            <person name="Buscot F."/>
            <person name="Kohler A."/>
            <person name="Nagy L.G."/>
            <person name="Floudas D."/>
            <person name="Copeland A."/>
            <person name="Barry K.W."/>
            <person name="Cichocki N."/>
            <person name="Veneault-Fourrey C."/>
            <person name="LaButti K."/>
            <person name="Lindquist E.A."/>
            <person name="Lipzen A."/>
            <person name="Lundell T."/>
            <person name="Morin E."/>
            <person name="Murat C."/>
            <person name="Sun H."/>
            <person name="Tunlid A."/>
            <person name="Henrissat B."/>
            <person name="Grigoriev I.V."/>
            <person name="Hibbett D.S."/>
            <person name="Martin F."/>
            <person name="Nordberg H.P."/>
            <person name="Cantor M.N."/>
            <person name="Hua S.X."/>
        </authorList>
    </citation>
    <scope>NUCLEOTIDE SEQUENCE [LARGE SCALE GENOMIC DNA]</scope>
    <source>
        <strain evidence="2 3">F 1598</strain>
    </source>
</reference>
<dbReference type="InParanoid" id="A0A0C3FK95"/>
<dbReference type="AlphaFoldDB" id="A0A0C3FK95"/>
<accession>A0A0C3FK95</accession>
<sequence>MCAFGFMSPTINHAAHKIDSITFSTAPSLVHFAALKLVLHLPGLDNTIHLILKSYLNGTLSSDIQAISNALTGIGVVPDVDIPSHPAPLKRCSSPSPHSIVLWTKLLGNLVPAPPVLTPPTSPTESIITTELESGSEILLFDDGGALVYHVPEPSSTSSPEPAPYLVRSMAMIPMDSLFESSSSLNHTDVTRPARQMSFIPMTPIMESFEPSDPQDGPSFTSEGDLPDPEGSQPAILLQEADDGDSAELVVPLAVDTNYSVLSNVDSEDSHLSRIDLETACGTVDLGLPIPSRDHIDSLHLRRISSYTRNDYVEVQPRTMLGKRRIFSFRPTRARSIFSR</sequence>
<dbReference type="Proteomes" id="UP000054166">
    <property type="component" value="Unassembled WGS sequence"/>
</dbReference>
<reference evidence="3" key="2">
    <citation type="submission" date="2015-01" db="EMBL/GenBank/DDBJ databases">
        <title>Evolutionary Origins and Diversification of the Mycorrhizal Mutualists.</title>
        <authorList>
            <consortium name="DOE Joint Genome Institute"/>
            <consortium name="Mycorrhizal Genomics Consortium"/>
            <person name="Kohler A."/>
            <person name="Kuo A."/>
            <person name="Nagy L.G."/>
            <person name="Floudas D."/>
            <person name="Copeland A."/>
            <person name="Barry K.W."/>
            <person name="Cichocki N."/>
            <person name="Veneault-Fourrey C."/>
            <person name="LaButti K."/>
            <person name="Lindquist E.A."/>
            <person name="Lipzen A."/>
            <person name="Lundell T."/>
            <person name="Morin E."/>
            <person name="Murat C."/>
            <person name="Riley R."/>
            <person name="Ohm R."/>
            <person name="Sun H."/>
            <person name="Tunlid A."/>
            <person name="Henrissat B."/>
            <person name="Grigoriev I.V."/>
            <person name="Hibbett D.S."/>
            <person name="Martin F."/>
        </authorList>
    </citation>
    <scope>NUCLEOTIDE SEQUENCE [LARGE SCALE GENOMIC DNA]</scope>
    <source>
        <strain evidence="3">F 1598</strain>
    </source>
</reference>
<feature type="region of interest" description="Disordered" evidence="1">
    <location>
        <begin position="206"/>
        <end position="233"/>
    </location>
</feature>
<protein>
    <submittedName>
        <fullName evidence="2">Uncharacterized protein</fullName>
    </submittedName>
</protein>
<evidence type="ECO:0000313" key="2">
    <source>
        <dbReference type="EMBL" id="KIM79941.1"/>
    </source>
</evidence>
<proteinExistence type="predicted"/>
<keyword evidence="3" id="KW-1185">Reference proteome</keyword>
<dbReference type="HOGENOM" id="CLU_816655_0_0_1"/>
<name>A0A0C3FK95_PILCF</name>
<evidence type="ECO:0000256" key="1">
    <source>
        <dbReference type="SAM" id="MobiDB-lite"/>
    </source>
</evidence>
<evidence type="ECO:0000313" key="3">
    <source>
        <dbReference type="Proteomes" id="UP000054166"/>
    </source>
</evidence>